<proteinExistence type="predicted"/>
<dbReference type="STRING" id="1176587.A8C56_12885"/>
<dbReference type="EMBL" id="CP015772">
    <property type="protein sequence ID" value="ANH81757.1"/>
    <property type="molecule type" value="Genomic_DNA"/>
</dbReference>
<dbReference type="OrthoDB" id="9803764at2"/>
<dbReference type="KEGG" id="nia:A8C56_12885"/>
<dbReference type="SUPFAM" id="SSF52317">
    <property type="entry name" value="Class I glutamine amidotransferase-like"/>
    <property type="match status" value="1"/>
</dbReference>
<organism evidence="2 3">
    <name type="scientific">Niabella ginsenosidivorans</name>
    <dbReference type="NCBI Taxonomy" id="1176587"/>
    <lineage>
        <taxon>Bacteria</taxon>
        <taxon>Pseudomonadati</taxon>
        <taxon>Bacteroidota</taxon>
        <taxon>Chitinophagia</taxon>
        <taxon>Chitinophagales</taxon>
        <taxon>Chitinophagaceae</taxon>
        <taxon>Niabella</taxon>
    </lineage>
</organism>
<accession>A0A1A9I270</accession>
<name>A0A1A9I270_9BACT</name>
<dbReference type="RefSeq" id="WP_067756675.1">
    <property type="nucleotide sequence ID" value="NZ_CP015772.1"/>
</dbReference>
<sequence>MEQVGILLFNDFETLDVYGPVEVFGRFPEHYYLSFYSLAGAVISNRHNVSVNTLPVNERTRPIDILLIPGGIGTRTAINDEALINAIRTTGTNATFILTVCTGAALLAKSGLLDNRRATSNKRAFDWARSSSYKVNWISKARWMQDGRFYTSSGVSAGIDMTLGFIADRHGTAAAEAAAAQIEYLWNPDRTNDPFAD</sequence>
<dbReference type="GO" id="GO:0016740">
    <property type="term" value="F:transferase activity"/>
    <property type="evidence" value="ECO:0007669"/>
    <property type="project" value="UniProtKB-KW"/>
</dbReference>
<keyword evidence="3" id="KW-1185">Reference proteome</keyword>
<dbReference type="Gene3D" id="3.40.50.880">
    <property type="match status" value="1"/>
</dbReference>
<dbReference type="AlphaFoldDB" id="A0A1A9I270"/>
<dbReference type="PANTHER" id="PTHR43130:SF15">
    <property type="entry name" value="THIJ_PFPI FAMILY PROTEIN (AFU_ORTHOLOGUE AFUA_5G14240)"/>
    <property type="match status" value="1"/>
</dbReference>
<gene>
    <name evidence="2" type="ORF">A8C56_12885</name>
</gene>
<dbReference type="InterPro" id="IPR002818">
    <property type="entry name" value="DJ-1/PfpI"/>
</dbReference>
<dbReference type="CDD" id="cd03139">
    <property type="entry name" value="GATase1_PfpI_2"/>
    <property type="match status" value="1"/>
</dbReference>
<dbReference type="PANTHER" id="PTHR43130">
    <property type="entry name" value="ARAC-FAMILY TRANSCRIPTIONAL REGULATOR"/>
    <property type="match status" value="1"/>
</dbReference>
<evidence type="ECO:0000313" key="3">
    <source>
        <dbReference type="Proteomes" id="UP000077667"/>
    </source>
</evidence>
<dbReference type="Proteomes" id="UP000077667">
    <property type="component" value="Chromosome"/>
</dbReference>
<keyword evidence="2" id="KW-0808">Transferase</keyword>
<dbReference type="Pfam" id="PF01965">
    <property type="entry name" value="DJ-1_PfpI"/>
    <property type="match status" value="1"/>
</dbReference>
<reference evidence="2 3" key="1">
    <citation type="submission" date="2016-05" db="EMBL/GenBank/DDBJ databases">
        <title>Niabella ginsenosidivorans BS26 whole genome sequencing.</title>
        <authorList>
            <person name="Im W.T."/>
            <person name="Siddiqi M.Z."/>
        </authorList>
    </citation>
    <scope>NUCLEOTIDE SEQUENCE [LARGE SCALE GENOMIC DNA]</scope>
    <source>
        <strain evidence="2 3">BS26</strain>
    </source>
</reference>
<evidence type="ECO:0000259" key="1">
    <source>
        <dbReference type="Pfam" id="PF01965"/>
    </source>
</evidence>
<feature type="domain" description="DJ-1/PfpI" evidence="1">
    <location>
        <begin position="3"/>
        <end position="166"/>
    </location>
</feature>
<dbReference type="InterPro" id="IPR052158">
    <property type="entry name" value="INH-QAR"/>
</dbReference>
<protein>
    <submittedName>
        <fullName evidence="2">Dimethyladenosine transferase</fullName>
    </submittedName>
</protein>
<evidence type="ECO:0000313" key="2">
    <source>
        <dbReference type="EMBL" id="ANH81757.1"/>
    </source>
</evidence>
<dbReference type="InterPro" id="IPR029062">
    <property type="entry name" value="Class_I_gatase-like"/>
</dbReference>